<proteinExistence type="predicted"/>
<evidence type="ECO:0000313" key="3">
    <source>
        <dbReference type="Proteomes" id="UP000823388"/>
    </source>
</evidence>
<evidence type="ECO:0000313" key="2">
    <source>
        <dbReference type="EMBL" id="KAG2570555.1"/>
    </source>
</evidence>
<reference evidence="2" key="1">
    <citation type="submission" date="2020-05" db="EMBL/GenBank/DDBJ databases">
        <title>WGS assembly of Panicum virgatum.</title>
        <authorList>
            <person name="Lovell J.T."/>
            <person name="Jenkins J."/>
            <person name="Shu S."/>
            <person name="Juenger T.E."/>
            <person name="Schmutz J."/>
        </authorList>
    </citation>
    <scope>NUCLEOTIDE SEQUENCE</scope>
    <source>
        <strain evidence="2">AP13</strain>
    </source>
</reference>
<dbReference type="AlphaFoldDB" id="A0A8T0QAZ6"/>
<keyword evidence="3" id="KW-1185">Reference proteome</keyword>
<name>A0A8T0QAZ6_PANVG</name>
<protein>
    <submittedName>
        <fullName evidence="2">Uncharacterized protein</fullName>
    </submittedName>
</protein>
<comment type="caution">
    <text evidence="2">The sequence shown here is derived from an EMBL/GenBank/DDBJ whole genome shotgun (WGS) entry which is preliminary data.</text>
</comment>
<accession>A0A8T0QAZ6</accession>
<dbReference type="EMBL" id="CM029049">
    <property type="protein sequence ID" value="KAG2570555.1"/>
    <property type="molecule type" value="Genomic_DNA"/>
</dbReference>
<feature type="region of interest" description="Disordered" evidence="1">
    <location>
        <begin position="127"/>
        <end position="147"/>
    </location>
</feature>
<gene>
    <name evidence="2" type="ORF">PVAP13_7KG058109</name>
</gene>
<sequence length="175" mass="18116">MGLTQVASLAPPAPGFSRRHLPHLPFPPATTCTSSVAYPPPLPRRPSPLLSLHRLGNVPGQQCGSCPAARFGRRPRSAVSTGAVAWSCGGAPFPTVTLPATAALSHPSPPSPPLLFPTLPSVRQVVASASSNGGAERRTSPFTPRSPDGGGLVEHVLSMNLVFVTIFIKCFLVSG</sequence>
<organism evidence="2 3">
    <name type="scientific">Panicum virgatum</name>
    <name type="common">Blackwell switchgrass</name>
    <dbReference type="NCBI Taxonomy" id="38727"/>
    <lineage>
        <taxon>Eukaryota</taxon>
        <taxon>Viridiplantae</taxon>
        <taxon>Streptophyta</taxon>
        <taxon>Embryophyta</taxon>
        <taxon>Tracheophyta</taxon>
        <taxon>Spermatophyta</taxon>
        <taxon>Magnoliopsida</taxon>
        <taxon>Liliopsida</taxon>
        <taxon>Poales</taxon>
        <taxon>Poaceae</taxon>
        <taxon>PACMAD clade</taxon>
        <taxon>Panicoideae</taxon>
        <taxon>Panicodae</taxon>
        <taxon>Paniceae</taxon>
        <taxon>Panicinae</taxon>
        <taxon>Panicum</taxon>
        <taxon>Panicum sect. Hiantes</taxon>
    </lineage>
</organism>
<dbReference type="Proteomes" id="UP000823388">
    <property type="component" value="Chromosome 7K"/>
</dbReference>
<evidence type="ECO:0000256" key="1">
    <source>
        <dbReference type="SAM" id="MobiDB-lite"/>
    </source>
</evidence>